<dbReference type="AlphaFoldDB" id="A0A4R1HQU6"/>
<evidence type="ECO:0000313" key="2">
    <source>
        <dbReference type="Proteomes" id="UP000295030"/>
    </source>
</evidence>
<keyword evidence="2" id="KW-1185">Reference proteome</keyword>
<evidence type="ECO:0008006" key="3">
    <source>
        <dbReference type="Google" id="ProtNLM"/>
    </source>
</evidence>
<dbReference type="Proteomes" id="UP000295030">
    <property type="component" value="Unassembled WGS sequence"/>
</dbReference>
<proteinExistence type="predicted"/>
<dbReference type="InterPro" id="IPR021333">
    <property type="entry name" value="DUF2946"/>
</dbReference>
<sequence>MAGVSRRYGLGVGALALALAYALVLQLLLASVFAGRAAGDPLSPSVHAICLSGAASTFPGTDDGGGAHVPHCPLCTLRLNAILPPLIEAGEAMVRPALPAVWAPDIRAPRPVSFARSAHHPRGPPRALSIV</sequence>
<accession>A0A4R1HQU6</accession>
<comment type="caution">
    <text evidence="1">The sequence shown here is derived from an EMBL/GenBank/DDBJ whole genome shotgun (WGS) entry which is preliminary data.</text>
</comment>
<gene>
    <name evidence="1" type="ORF">EV667_3490</name>
</gene>
<organism evidence="1 2">
    <name type="scientific">Ancylobacter aquaticus</name>
    <dbReference type="NCBI Taxonomy" id="100"/>
    <lineage>
        <taxon>Bacteria</taxon>
        <taxon>Pseudomonadati</taxon>
        <taxon>Pseudomonadota</taxon>
        <taxon>Alphaproteobacteria</taxon>
        <taxon>Hyphomicrobiales</taxon>
        <taxon>Xanthobacteraceae</taxon>
        <taxon>Ancylobacter</taxon>
    </lineage>
</organism>
<dbReference type="Pfam" id="PF11162">
    <property type="entry name" value="DUF2946"/>
    <property type="match status" value="1"/>
</dbReference>
<dbReference type="EMBL" id="SMFY01000003">
    <property type="protein sequence ID" value="TCK23651.1"/>
    <property type="molecule type" value="Genomic_DNA"/>
</dbReference>
<reference evidence="1 2" key="1">
    <citation type="submission" date="2019-03" db="EMBL/GenBank/DDBJ databases">
        <title>Genomic Encyclopedia of Type Strains, Phase IV (KMG-IV): sequencing the most valuable type-strain genomes for metagenomic binning, comparative biology and taxonomic classification.</title>
        <authorList>
            <person name="Goeker M."/>
        </authorList>
    </citation>
    <scope>NUCLEOTIDE SEQUENCE [LARGE SCALE GENOMIC DNA]</scope>
    <source>
        <strain evidence="1 2">DSM 101</strain>
    </source>
</reference>
<protein>
    <recommendedName>
        <fullName evidence="3">DUF2946 domain-containing protein</fullName>
    </recommendedName>
</protein>
<evidence type="ECO:0000313" key="1">
    <source>
        <dbReference type="EMBL" id="TCK23651.1"/>
    </source>
</evidence>
<name>A0A4R1HQU6_ANCAQ</name>